<protein>
    <submittedName>
        <fullName evidence="1">Uncharacterized protein</fullName>
    </submittedName>
</protein>
<comment type="caution">
    <text evidence="1">The sequence shown here is derived from an EMBL/GenBank/DDBJ whole genome shotgun (WGS) entry which is preliminary data.</text>
</comment>
<reference evidence="1 2" key="1">
    <citation type="submission" date="2021-11" db="EMBL/GenBank/DDBJ databases">
        <authorList>
            <person name="Depoorter E."/>
        </authorList>
    </citation>
    <scope>NUCLEOTIDE SEQUENCE [LARGE SCALE GENOMIC DNA]</scope>
    <source>
        <strain evidence="1 2">LMG 24289</strain>
    </source>
</reference>
<sequence length="92" mass="10784">MYEGLLKVEVQCPVCGDVYRRKSRVNQKIVVCHTCKTSLWMYKPRHQKNVLLNRGPVDLIACQLYGGKKEFEDMFLSKRDPLADMRAYGFIR</sequence>
<name>A0ABM8Z9I2_9LACO</name>
<evidence type="ECO:0000313" key="1">
    <source>
        <dbReference type="EMBL" id="CAH0417491.1"/>
    </source>
</evidence>
<keyword evidence="2" id="KW-1185">Reference proteome</keyword>
<proteinExistence type="predicted"/>
<dbReference type="EMBL" id="CAKKNS010000010">
    <property type="protein sequence ID" value="CAH0417491.1"/>
    <property type="molecule type" value="Genomic_DNA"/>
</dbReference>
<evidence type="ECO:0000313" key="2">
    <source>
        <dbReference type="Proteomes" id="UP000789707"/>
    </source>
</evidence>
<gene>
    <name evidence="1" type="ORF">WFA24289_01833</name>
</gene>
<accession>A0ABM8Z9I2</accession>
<dbReference type="RefSeq" id="WP_230097513.1">
    <property type="nucleotide sequence ID" value="NZ_CAKKNS010000010.1"/>
</dbReference>
<dbReference type="Proteomes" id="UP000789707">
    <property type="component" value="Unassembled WGS sequence"/>
</dbReference>
<organism evidence="1 2">
    <name type="scientific">Periweissella fabaria</name>
    <dbReference type="NCBI Taxonomy" id="546157"/>
    <lineage>
        <taxon>Bacteria</taxon>
        <taxon>Bacillati</taxon>
        <taxon>Bacillota</taxon>
        <taxon>Bacilli</taxon>
        <taxon>Lactobacillales</taxon>
        <taxon>Lactobacillaceae</taxon>
        <taxon>Periweissella</taxon>
    </lineage>
</organism>